<reference evidence="2" key="1">
    <citation type="submission" date="2008-12" db="EMBL/GenBank/DDBJ databases">
        <title>Annotation of the Yersinia mollaretii ATCC 43969 genome.</title>
        <authorList>
            <person name="Read T.D."/>
            <person name="Akmal A."/>
            <person name="Bishop-Lilly K."/>
            <person name="Chen P.E."/>
            <person name="Cook C."/>
            <person name="Kiley M.P."/>
            <person name="Lentz S."/>
            <person name="Mateczun A."/>
            <person name="Nagarajan N."/>
            <person name="Nolan N."/>
            <person name="Osborne B.I."/>
            <person name="Pop M."/>
            <person name="Sozhamannan S."/>
            <person name="Stewart A.C."/>
            <person name="Sulakvelidze A."/>
            <person name="Thomason B."/>
            <person name="Willner K."/>
            <person name="Zwick M.E."/>
        </authorList>
    </citation>
    <scope>NUCLEOTIDE SEQUENCE [LARGE SCALE GENOMIC DNA]</scope>
    <source>
        <strain evidence="2">ATCC 43969</strain>
    </source>
</reference>
<proteinExistence type="predicted"/>
<feature type="domain" description="Fimbrial adhesin MrpH C-terminal" evidence="1">
    <location>
        <begin position="186"/>
        <end position="293"/>
    </location>
</feature>
<evidence type="ECO:0000259" key="1">
    <source>
        <dbReference type="Pfam" id="PF24223"/>
    </source>
</evidence>
<evidence type="ECO:0000313" key="2">
    <source>
        <dbReference type="EMBL" id="EEQ10778.1"/>
    </source>
</evidence>
<evidence type="ECO:0000313" key="3">
    <source>
        <dbReference type="Proteomes" id="UP000003027"/>
    </source>
</evidence>
<dbReference type="InterPro" id="IPR036937">
    <property type="entry name" value="Adhesion_dom_fimbrial_sf"/>
</dbReference>
<dbReference type="Pfam" id="PF24223">
    <property type="entry name" value="MrpH_C"/>
    <property type="match status" value="1"/>
</dbReference>
<organism evidence="2 3">
    <name type="scientific">Yersinia mollaretii (strain ATCC 43969 / DSM 18520 / CIP 103324 / CNY 7263 / WAIP 204)</name>
    <dbReference type="NCBI Taxonomy" id="349967"/>
    <lineage>
        <taxon>Bacteria</taxon>
        <taxon>Pseudomonadati</taxon>
        <taxon>Pseudomonadota</taxon>
        <taxon>Gammaproteobacteria</taxon>
        <taxon>Enterobacterales</taxon>
        <taxon>Yersiniaceae</taxon>
        <taxon>Yersinia</taxon>
    </lineage>
</organism>
<protein>
    <submittedName>
        <fullName evidence="2">Exported pilin protein</fullName>
    </submittedName>
</protein>
<dbReference type="EMBL" id="AALD02000014">
    <property type="protein sequence ID" value="EEQ10778.1"/>
    <property type="molecule type" value="Genomic_DNA"/>
</dbReference>
<sequence>MLLRKLIINSTNADRTMELKQMEQPNMRSNNGYFWLIACVLFLLPLYSQASAWVSTQTRVGNQYQGTFSWPSEEMQGVLCTAASCSVAICHYSTAPNAEICGNPSSALTRVIVPQGATAEMMRTAFVAKNGVSKDWATVTLDPLRAVGSCFGVMYWQGANDGNTTGRVIPGSYCGAVPPTPETCEITGDVNINYGSLSQQAVDGAIKSEPLNINCTLRTSVILTLVGGKSINLGQNGNLTSTLKVAGQDLASTNGVTVTPNAGNNAFPIESTLHSVGLPDAGTFSGSGVVIMSYL</sequence>
<name>A0ABP2EHJ5_YERMW</name>
<dbReference type="Proteomes" id="UP000003027">
    <property type="component" value="Unassembled WGS sequence"/>
</dbReference>
<keyword evidence="3" id="KW-1185">Reference proteome</keyword>
<gene>
    <name evidence="2" type="ORF">ymoll0001_8240</name>
</gene>
<comment type="caution">
    <text evidence="2">The sequence shown here is derived from an EMBL/GenBank/DDBJ whole genome shotgun (WGS) entry which is preliminary data.</text>
</comment>
<dbReference type="InterPro" id="IPR057010">
    <property type="entry name" value="MrpH_C"/>
</dbReference>
<accession>A0ABP2EHJ5</accession>
<dbReference type="Gene3D" id="2.60.40.1090">
    <property type="entry name" value="Fimbrial-type adhesion domain"/>
    <property type="match status" value="1"/>
</dbReference>